<comment type="subcellular location">
    <subcellularLocation>
        <location evidence="1">Membrane</location>
        <topology evidence="1">Single-pass membrane protein</topology>
    </subcellularLocation>
</comment>
<organism evidence="6 7">
    <name type="scientific">Triangularia verruculosa</name>
    <dbReference type="NCBI Taxonomy" id="2587418"/>
    <lineage>
        <taxon>Eukaryota</taxon>
        <taxon>Fungi</taxon>
        <taxon>Dikarya</taxon>
        <taxon>Ascomycota</taxon>
        <taxon>Pezizomycotina</taxon>
        <taxon>Sordariomycetes</taxon>
        <taxon>Sordariomycetidae</taxon>
        <taxon>Sordariales</taxon>
        <taxon>Podosporaceae</taxon>
        <taxon>Triangularia</taxon>
    </lineage>
</organism>
<dbReference type="GO" id="GO:0009100">
    <property type="term" value="P:glycoprotein metabolic process"/>
    <property type="evidence" value="ECO:0007669"/>
    <property type="project" value="UniProtKB-ARBA"/>
</dbReference>
<dbReference type="AlphaFoldDB" id="A0AAN6X9J0"/>
<sequence>MKPSLYPPVSLPNLLVAIVLVTTSFVLLSASIHRTSYLSSSSVSAAPPPERAWPAVWASYTNDPPEPKYFQEAGETLEMSHYDVRFFQGVIPYSQHKEVLQHLIRSYLTIMASLKAETWLAHGTLLGWWWNGRIMPWDYDLDVQVSLSTMHHMAKQFNQTLHEWRYTTDEGGQGVQETKKTYLLDINPNYSEMKRRQGMNVIDARWIDVDTGMFVDITALAERNPVLEPGIWSCKNFHQYRTHNIWPLKETRFEGVKAKVPLDHERILVAEYGEKSLVLTEWEGHRWNEELKEWVRIPLNDTVNSYGSG</sequence>
<evidence type="ECO:0000259" key="5">
    <source>
        <dbReference type="Pfam" id="PF04991"/>
    </source>
</evidence>
<dbReference type="EMBL" id="MU864017">
    <property type="protein sequence ID" value="KAK4195320.1"/>
    <property type="molecule type" value="Genomic_DNA"/>
</dbReference>
<reference evidence="6" key="1">
    <citation type="journal article" date="2023" name="Mol. Phylogenet. Evol.">
        <title>Genome-scale phylogeny and comparative genomics of the fungal order Sordariales.</title>
        <authorList>
            <person name="Hensen N."/>
            <person name="Bonometti L."/>
            <person name="Westerberg I."/>
            <person name="Brannstrom I.O."/>
            <person name="Guillou S."/>
            <person name="Cros-Aarteil S."/>
            <person name="Calhoun S."/>
            <person name="Haridas S."/>
            <person name="Kuo A."/>
            <person name="Mondo S."/>
            <person name="Pangilinan J."/>
            <person name="Riley R."/>
            <person name="LaButti K."/>
            <person name="Andreopoulos B."/>
            <person name="Lipzen A."/>
            <person name="Chen C."/>
            <person name="Yan M."/>
            <person name="Daum C."/>
            <person name="Ng V."/>
            <person name="Clum A."/>
            <person name="Steindorff A."/>
            <person name="Ohm R.A."/>
            <person name="Martin F."/>
            <person name="Silar P."/>
            <person name="Natvig D.O."/>
            <person name="Lalanne C."/>
            <person name="Gautier V."/>
            <person name="Ament-Velasquez S.L."/>
            <person name="Kruys A."/>
            <person name="Hutchinson M.I."/>
            <person name="Powell A.J."/>
            <person name="Barry K."/>
            <person name="Miller A.N."/>
            <person name="Grigoriev I.V."/>
            <person name="Debuchy R."/>
            <person name="Gladieux P."/>
            <person name="Hiltunen Thoren M."/>
            <person name="Johannesson H."/>
        </authorList>
    </citation>
    <scope>NUCLEOTIDE SEQUENCE</scope>
    <source>
        <strain evidence="6">CBS 315.58</strain>
    </source>
</reference>
<proteinExistence type="predicted"/>
<evidence type="ECO:0000313" key="6">
    <source>
        <dbReference type="EMBL" id="KAK4195320.1"/>
    </source>
</evidence>
<feature type="domain" description="LicD/FKTN/FKRP nucleotidyltransferase" evidence="5">
    <location>
        <begin position="117"/>
        <end position="222"/>
    </location>
</feature>
<comment type="caution">
    <text evidence="6">The sequence shown here is derived from an EMBL/GenBank/DDBJ whole genome shotgun (WGS) entry which is preliminary data.</text>
</comment>
<keyword evidence="2" id="KW-0812">Transmembrane</keyword>
<keyword evidence="4" id="KW-0472">Membrane</keyword>
<dbReference type="PANTHER" id="PTHR15407:SF28">
    <property type="entry name" value="RIBITOL-5-PHOSPHATE TRANSFERASE FKTN"/>
    <property type="match status" value="1"/>
</dbReference>
<evidence type="ECO:0000256" key="3">
    <source>
        <dbReference type="ARBA" id="ARBA00022989"/>
    </source>
</evidence>
<protein>
    <submittedName>
        <fullName evidence="6">LicD family-domain-containing protein</fullName>
    </submittedName>
</protein>
<dbReference type="InterPro" id="IPR009644">
    <property type="entry name" value="FKTN/MNN4/W02B3.4-1"/>
</dbReference>
<name>A0AAN6X9J0_9PEZI</name>
<dbReference type="PANTHER" id="PTHR15407">
    <property type="entry name" value="FUKUTIN-RELATED"/>
    <property type="match status" value="1"/>
</dbReference>
<keyword evidence="3" id="KW-1133">Transmembrane helix</keyword>
<evidence type="ECO:0000313" key="7">
    <source>
        <dbReference type="Proteomes" id="UP001303160"/>
    </source>
</evidence>
<evidence type="ECO:0000256" key="1">
    <source>
        <dbReference type="ARBA" id="ARBA00004167"/>
    </source>
</evidence>
<evidence type="ECO:0000256" key="4">
    <source>
        <dbReference type="ARBA" id="ARBA00023136"/>
    </source>
</evidence>
<dbReference type="Pfam" id="PF04991">
    <property type="entry name" value="LicD"/>
    <property type="match status" value="1"/>
</dbReference>
<dbReference type="InterPro" id="IPR007074">
    <property type="entry name" value="LicD/FKTN/FKRP_NTP_transf"/>
</dbReference>
<gene>
    <name evidence="6" type="ORF">QBC40DRAFT_236736</name>
</gene>
<dbReference type="Proteomes" id="UP001303160">
    <property type="component" value="Unassembled WGS sequence"/>
</dbReference>
<evidence type="ECO:0000256" key="2">
    <source>
        <dbReference type="ARBA" id="ARBA00022692"/>
    </source>
</evidence>
<dbReference type="GO" id="GO:0016020">
    <property type="term" value="C:membrane"/>
    <property type="evidence" value="ECO:0007669"/>
    <property type="project" value="UniProtKB-SubCell"/>
</dbReference>
<accession>A0AAN6X9J0</accession>
<reference evidence="6" key="2">
    <citation type="submission" date="2023-05" db="EMBL/GenBank/DDBJ databases">
        <authorList>
            <consortium name="Lawrence Berkeley National Laboratory"/>
            <person name="Steindorff A."/>
            <person name="Hensen N."/>
            <person name="Bonometti L."/>
            <person name="Westerberg I."/>
            <person name="Brannstrom I.O."/>
            <person name="Guillou S."/>
            <person name="Cros-Aarteil S."/>
            <person name="Calhoun S."/>
            <person name="Haridas S."/>
            <person name="Kuo A."/>
            <person name="Mondo S."/>
            <person name="Pangilinan J."/>
            <person name="Riley R."/>
            <person name="Labutti K."/>
            <person name="Andreopoulos B."/>
            <person name="Lipzen A."/>
            <person name="Chen C."/>
            <person name="Yanf M."/>
            <person name="Daum C."/>
            <person name="Ng V."/>
            <person name="Clum A."/>
            <person name="Ohm R."/>
            <person name="Martin F."/>
            <person name="Silar P."/>
            <person name="Natvig D."/>
            <person name="Lalanne C."/>
            <person name="Gautier V."/>
            <person name="Ament-Velasquez S.L."/>
            <person name="Kruys A."/>
            <person name="Hutchinson M.I."/>
            <person name="Powell A.J."/>
            <person name="Barry K."/>
            <person name="Miller A.N."/>
            <person name="Grigoriev I.V."/>
            <person name="Debuchy R."/>
            <person name="Gladieux P."/>
            <person name="Thoren M.H."/>
            <person name="Johannesson H."/>
        </authorList>
    </citation>
    <scope>NUCLEOTIDE SEQUENCE</scope>
    <source>
        <strain evidence="6">CBS 315.58</strain>
    </source>
</reference>
<keyword evidence="7" id="KW-1185">Reference proteome</keyword>